<dbReference type="FunFam" id="2.40.70.10:FF:000012">
    <property type="entry name" value="Aspartyl protease family protein 1"/>
    <property type="match status" value="1"/>
</dbReference>
<keyword evidence="9" id="KW-0325">Glycoprotein</keyword>
<dbReference type="PROSITE" id="PS51767">
    <property type="entry name" value="PEPTIDASE_A1"/>
    <property type="match status" value="1"/>
</dbReference>
<dbReference type="InterPro" id="IPR021109">
    <property type="entry name" value="Peptidase_aspartic_dom_sf"/>
</dbReference>
<dbReference type="Proteomes" id="UP000189703">
    <property type="component" value="Unplaced"/>
</dbReference>
<reference evidence="13" key="1">
    <citation type="submission" date="2025-08" db="UniProtKB">
        <authorList>
            <consortium name="RefSeq"/>
        </authorList>
    </citation>
    <scope>IDENTIFICATION</scope>
</reference>
<dbReference type="GO" id="GO:0004190">
    <property type="term" value="F:aspartic-type endopeptidase activity"/>
    <property type="evidence" value="ECO:0007669"/>
    <property type="project" value="UniProtKB-KW"/>
</dbReference>
<dbReference type="InterPro" id="IPR033121">
    <property type="entry name" value="PEPTIDASE_A1"/>
</dbReference>
<dbReference type="AlphaFoldDB" id="A0A1U8AT65"/>
<accession>A0A1U8AT65</accession>
<evidence type="ECO:0000313" key="12">
    <source>
        <dbReference type="Proteomes" id="UP000189703"/>
    </source>
</evidence>
<evidence type="ECO:0000256" key="8">
    <source>
        <dbReference type="ARBA" id="ARBA00023136"/>
    </source>
</evidence>
<evidence type="ECO:0000256" key="9">
    <source>
        <dbReference type="ARBA" id="ARBA00023180"/>
    </source>
</evidence>
<dbReference type="FunFam" id="2.40.70.10:FF:000014">
    <property type="entry name" value="Aspartyl protease family protein 1"/>
    <property type="match status" value="1"/>
</dbReference>
<dbReference type="GeneID" id="104603658"/>
<evidence type="ECO:0000256" key="11">
    <source>
        <dbReference type="RuleBase" id="RU000454"/>
    </source>
</evidence>
<keyword evidence="5" id="KW-0732">Signal</keyword>
<dbReference type="eggNOG" id="KOG1339">
    <property type="taxonomic scope" value="Eukaryota"/>
</dbReference>
<dbReference type="Pfam" id="PF14543">
    <property type="entry name" value="TAXi_N"/>
    <property type="match status" value="1"/>
</dbReference>
<protein>
    <submittedName>
        <fullName evidence="13">Aspartyl protease family protein 1-like</fullName>
    </submittedName>
</protein>
<evidence type="ECO:0000256" key="10">
    <source>
        <dbReference type="ARBA" id="ARBA00023288"/>
    </source>
</evidence>
<dbReference type="KEGG" id="nnu:104603658"/>
<dbReference type="Pfam" id="PF14541">
    <property type="entry name" value="TAXi_C"/>
    <property type="match status" value="1"/>
</dbReference>
<dbReference type="GO" id="GO:0006508">
    <property type="term" value="P:proteolysis"/>
    <property type="evidence" value="ECO:0007669"/>
    <property type="project" value="UniProtKB-KW"/>
</dbReference>
<dbReference type="OMA" id="QYYSAWT"/>
<evidence type="ECO:0000256" key="2">
    <source>
        <dbReference type="ARBA" id="ARBA00007447"/>
    </source>
</evidence>
<evidence type="ECO:0000313" key="13">
    <source>
        <dbReference type="RefSeq" id="XP_010266039.1"/>
    </source>
</evidence>
<keyword evidence="6 11" id="KW-0064">Aspartyl protease</keyword>
<keyword evidence="4 11" id="KW-0645">Protease</keyword>
<comment type="subcellular location">
    <subcellularLocation>
        <location evidence="1">Cell membrane</location>
        <topology evidence="1">Lipid-anchor</topology>
    </subcellularLocation>
</comment>
<dbReference type="PANTHER" id="PTHR13683:SF826">
    <property type="entry name" value="ASPARTYL PROTEASE FAMILY PROTEIN 1"/>
    <property type="match status" value="1"/>
</dbReference>
<keyword evidence="12" id="KW-1185">Reference proteome</keyword>
<dbReference type="PANTHER" id="PTHR13683">
    <property type="entry name" value="ASPARTYL PROTEASES"/>
    <property type="match status" value="1"/>
</dbReference>
<organism evidence="12 13">
    <name type="scientific">Nelumbo nucifera</name>
    <name type="common">Sacred lotus</name>
    <dbReference type="NCBI Taxonomy" id="4432"/>
    <lineage>
        <taxon>Eukaryota</taxon>
        <taxon>Viridiplantae</taxon>
        <taxon>Streptophyta</taxon>
        <taxon>Embryophyta</taxon>
        <taxon>Tracheophyta</taxon>
        <taxon>Spermatophyta</taxon>
        <taxon>Magnoliopsida</taxon>
        <taxon>Proteales</taxon>
        <taxon>Nelumbonaceae</taxon>
        <taxon>Nelumbo</taxon>
    </lineage>
</organism>
<evidence type="ECO:0000256" key="3">
    <source>
        <dbReference type="ARBA" id="ARBA00022475"/>
    </source>
</evidence>
<dbReference type="PRINTS" id="PR00792">
    <property type="entry name" value="PEPSIN"/>
</dbReference>
<evidence type="ECO:0000256" key="1">
    <source>
        <dbReference type="ARBA" id="ARBA00004193"/>
    </source>
</evidence>
<dbReference type="SUPFAM" id="SSF50630">
    <property type="entry name" value="Acid proteases"/>
    <property type="match status" value="1"/>
</dbReference>
<dbReference type="InterPro" id="IPR032861">
    <property type="entry name" value="TAXi_N"/>
</dbReference>
<dbReference type="OrthoDB" id="2747330at2759"/>
<keyword evidence="3" id="KW-1003">Cell membrane</keyword>
<dbReference type="Gene3D" id="2.40.70.10">
    <property type="entry name" value="Acid Proteases"/>
    <property type="match status" value="2"/>
</dbReference>
<evidence type="ECO:0000256" key="6">
    <source>
        <dbReference type="ARBA" id="ARBA00022750"/>
    </source>
</evidence>
<dbReference type="GO" id="GO:0005886">
    <property type="term" value="C:plasma membrane"/>
    <property type="evidence" value="ECO:0007669"/>
    <property type="project" value="UniProtKB-SubCell"/>
</dbReference>
<evidence type="ECO:0000256" key="4">
    <source>
        <dbReference type="ARBA" id="ARBA00022670"/>
    </source>
</evidence>
<evidence type="ECO:0000256" key="7">
    <source>
        <dbReference type="ARBA" id="ARBA00022801"/>
    </source>
</evidence>
<dbReference type="RefSeq" id="XP_010266039.1">
    <property type="nucleotide sequence ID" value="XM_010267737.2"/>
</dbReference>
<evidence type="ECO:0000256" key="5">
    <source>
        <dbReference type="ARBA" id="ARBA00022729"/>
    </source>
</evidence>
<dbReference type="FunCoup" id="A0A1U8AT65">
    <property type="interactions" value="600"/>
</dbReference>
<dbReference type="InterPro" id="IPR001969">
    <property type="entry name" value="Aspartic_peptidase_AS"/>
</dbReference>
<proteinExistence type="inferred from homology"/>
<name>A0A1U8AT65_NELNU</name>
<keyword evidence="10" id="KW-0449">Lipoprotein</keyword>
<keyword evidence="7 11" id="KW-0378">Hydrolase</keyword>
<sequence length="530" mass="57378">MASFSTCKFLLLLLLFLLIFALGSQTCHGFGTFGFDIHHRFSDAVKEILPVDDLPETGSLEYYSALTHRDRFIRGRGLASNDNQSLTFVNGNTTFRISSLGFLHYANVSLGTPSLSYLVALDTGSDLFWVPCDCVSCVDELIFRSSGTVLKFNIYSPNTSTTSKSISCNSGLCENARGCSGTPNSCPYEVVYLSNGTSSAGYLVEDVLHLTTDNTHPEVVDARITFGCGQVQTGSFSDGAAPNGLFGLGMDKLSVPSVLSSADLIANSFSMCFGPDGIGRISFGDKGSTDQEETPFNIHQSHPTYNISMTQLIIGKDAININFSAIFDSGTSFTYLNDPAYTHLTKSFDAQVQDKRHQSDSQTPFDYCYDTSLDVTSITPSTNIAIPNVTLTMKGGSQFPVFKPIVLVSSQNMVYYCLGVVKSSDVNIIGQNFMTGYRVVFDREKLVLGWRKSNCYDVEESNTSLANTRNSTVVPPAIAVEPGSFTPEATRNTGIGANTSGASPPIWSGALFLSLFSCAFLFHLPSFPIL</sequence>
<keyword evidence="8" id="KW-0472">Membrane</keyword>
<dbReference type="InterPro" id="IPR032799">
    <property type="entry name" value="TAXi_C"/>
</dbReference>
<dbReference type="PROSITE" id="PS00141">
    <property type="entry name" value="ASP_PROTEASE"/>
    <property type="match status" value="2"/>
</dbReference>
<dbReference type="InterPro" id="IPR001461">
    <property type="entry name" value="Aspartic_peptidase_A1"/>
</dbReference>
<comment type="similarity">
    <text evidence="2 11">Belongs to the peptidase A1 family.</text>
</comment>
<gene>
    <name evidence="13" type="primary">LOC104603658</name>
</gene>